<dbReference type="EMBL" id="JBHTEC010000006">
    <property type="protein sequence ID" value="MFD0287941.1"/>
    <property type="molecule type" value="Genomic_DNA"/>
</dbReference>
<feature type="compositionally biased region" description="Gly residues" evidence="1">
    <location>
        <begin position="50"/>
        <end position="71"/>
    </location>
</feature>
<feature type="signal peptide" evidence="2">
    <location>
        <begin position="1"/>
        <end position="20"/>
    </location>
</feature>
<evidence type="ECO:0000313" key="4">
    <source>
        <dbReference type="EMBL" id="MFD0287941.1"/>
    </source>
</evidence>
<organism evidence="4 5">
    <name type="scientific">Streptomyces lutosisoli</name>
    <dbReference type="NCBI Taxonomy" id="2665721"/>
    <lineage>
        <taxon>Bacteria</taxon>
        <taxon>Bacillati</taxon>
        <taxon>Actinomycetota</taxon>
        <taxon>Actinomycetes</taxon>
        <taxon>Kitasatosporales</taxon>
        <taxon>Streptomycetaceae</taxon>
        <taxon>Streptomyces</taxon>
    </lineage>
</organism>
<accession>A0ABW2VU39</accession>
<name>A0ABW2VU39_9ACTN</name>
<feature type="chain" id="PRO_5047186782" evidence="2">
    <location>
        <begin position="21"/>
        <end position="155"/>
    </location>
</feature>
<gene>
    <name evidence="4" type="ORF">ACFQZP_41310</name>
</gene>
<reference evidence="5" key="1">
    <citation type="journal article" date="2019" name="Int. J. Syst. Evol. Microbiol.">
        <title>The Global Catalogue of Microorganisms (GCM) 10K type strain sequencing project: providing services to taxonomists for standard genome sequencing and annotation.</title>
        <authorList>
            <consortium name="The Broad Institute Genomics Platform"/>
            <consortium name="The Broad Institute Genome Sequencing Center for Infectious Disease"/>
            <person name="Wu L."/>
            <person name="Ma J."/>
        </authorList>
    </citation>
    <scope>NUCLEOTIDE SEQUENCE [LARGE SCALE GENOMIC DNA]</scope>
    <source>
        <strain evidence="5">CGMCC 4.7198</strain>
    </source>
</reference>
<evidence type="ECO:0000256" key="2">
    <source>
        <dbReference type="SAM" id="SignalP"/>
    </source>
</evidence>
<dbReference type="Gene3D" id="1.10.10.10">
    <property type="entry name" value="Winged helix-like DNA-binding domain superfamily/Winged helix DNA-binding domain"/>
    <property type="match status" value="1"/>
</dbReference>
<dbReference type="RefSeq" id="WP_381265571.1">
    <property type="nucleotide sequence ID" value="NZ_JBHTBI010000176.1"/>
</dbReference>
<protein>
    <submittedName>
        <fullName evidence="4">DUF1153 domain-containing protein</fullName>
    </submittedName>
</protein>
<feature type="region of interest" description="Disordered" evidence="1">
    <location>
        <begin position="45"/>
        <end position="91"/>
    </location>
</feature>
<dbReference type="InterPro" id="IPR010921">
    <property type="entry name" value="Trp_repressor/repl_initiator"/>
</dbReference>
<dbReference type="InterPro" id="IPR036388">
    <property type="entry name" value="WH-like_DNA-bd_sf"/>
</dbReference>
<dbReference type="InterPro" id="IPR007889">
    <property type="entry name" value="HTH_Psq"/>
</dbReference>
<keyword evidence="2" id="KW-0732">Signal</keyword>
<evidence type="ECO:0000259" key="3">
    <source>
        <dbReference type="Pfam" id="PF04218"/>
    </source>
</evidence>
<proteinExistence type="predicted"/>
<sequence length="155" mass="16019">MSRRLWQRPLILAVASVALAAGTACAAQASPGATAAGGRVAVADRSSHCGRGGEGGEGGKGGEGGRGGEPGRPGEPGKPGTSGCFRFGDLPDKPKSKLTMIDKIRIVMTVESGQAKKADVAKKYKVSEKEIDTWAKQFRDGDWVALMGVNFLFGS</sequence>
<keyword evidence="5" id="KW-1185">Reference proteome</keyword>
<dbReference type="PROSITE" id="PS51257">
    <property type="entry name" value="PROKAR_LIPOPROTEIN"/>
    <property type="match status" value="1"/>
</dbReference>
<evidence type="ECO:0000256" key="1">
    <source>
        <dbReference type="SAM" id="MobiDB-lite"/>
    </source>
</evidence>
<dbReference type="Proteomes" id="UP001596957">
    <property type="component" value="Unassembled WGS sequence"/>
</dbReference>
<dbReference type="Pfam" id="PF04218">
    <property type="entry name" value="CENP-B_N"/>
    <property type="match status" value="1"/>
</dbReference>
<dbReference type="SUPFAM" id="SSF48295">
    <property type="entry name" value="TrpR-like"/>
    <property type="match status" value="1"/>
</dbReference>
<comment type="caution">
    <text evidence="4">The sequence shown here is derived from an EMBL/GenBank/DDBJ whole genome shotgun (WGS) entry which is preliminary data.</text>
</comment>
<evidence type="ECO:0000313" key="5">
    <source>
        <dbReference type="Proteomes" id="UP001596957"/>
    </source>
</evidence>
<feature type="domain" description="HTH psq-type" evidence="3">
    <location>
        <begin position="94"/>
        <end position="137"/>
    </location>
</feature>